<organism evidence="2 3">
    <name type="scientific">Babesia bigemina</name>
    <dbReference type="NCBI Taxonomy" id="5866"/>
    <lineage>
        <taxon>Eukaryota</taxon>
        <taxon>Sar</taxon>
        <taxon>Alveolata</taxon>
        <taxon>Apicomplexa</taxon>
        <taxon>Aconoidasida</taxon>
        <taxon>Piroplasmida</taxon>
        <taxon>Babesiidae</taxon>
        <taxon>Babesia</taxon>
    </lineage>
</organism>
<dbReference type="AlphaFoldDB" id="A0A061DAL3"/>
<keyword evidence="3" id="KW-1185">Reference proteome</keyword>
<evidence type="ECO:0000313" key="3">
    <source>
        <dbReference type="Proteomes" id="UP000033188"/>
    </source>
</evidence>
<keyword evidence="1" id="KW-0472">Membrane</keyword>
<dbReference type="VEuPathDB" id="PiroplasmaDB:BBBOND_0309250"/>
<reference evidence="3" key="1">
    <citation type="journal article" date="2014" name="Nucleic Acids Res.">
        <title>The evolutionary dynamics of variant antigen genes in Babesia reveal a history of genomic innovation underlying host-parasite interaction.</title>
        <authorList>
            <person name="Jackson A.P."/>
            <person name="Otto T.D."/>
            <person name="Darby A."/>
            <person name="Ramaprasad A."/>
            <person name="Xia D."/>
            <person name="Echaide I.E."/>
            <person name="Farber M."/>
            <person name="Gahlot S."/>
            <person name="Gamble J."/>
            <person name="Gupta D."/>
            <person name="Gupta Y."/>
            <person name="Jackson L."/>
            <person name="Malandrin L."/>
            <person name="Malas T.B."/>
            <person name="Moussa E."/>
            <person name="Nair M."/>
            <person name="Reid A.J."/>
            <person name="Sanders M."/>
            <person name="Sharma J."/>
            <person name="Tracey A."/>
            <person name="Quail M.A."/>
            <person name="Weir W."/>
            <person name="Wastling J.M."/>
            <person name="Hall N."/>
            <person name="Willadsen P."/>
            <person name="Lingelbach K."/>
            <person name="Shiels B."/>
            <person name="Tait A."/>
            <person name="Berriman M."/>
            <person name="Allred D.R."/>
            <person name="Pain A."/>
        </authorList>
    </citation>
    <scope>NUCLEOTIDE SEQUENCE [LARGE SCALE GENOMIC DNA]</scope>
    <source>
        <strain evidence="3">Bond</strain>
    </source>
</reference>
<dbReference type="OrthoDB" id="366222at2759"/>
<sequence>MAFKETLINMHRENVKGSFGGRLNVVHTLMVLHALEAAVTIQMFVSNYLYESQMHGSGFLIHCILNVVFNVITLIGFIPGTFWLYLSLPFHVIVCLHPSYVIGMIVGNLIFWMYVRSGLNDAKIFKNLFFLLVTRGLLAAVMTLFFKLYLSLTVLWYHLVLERIRAAGGNGREMKSALEIEMETRMGPNCRRGSCPIEIL</sequence>
<dbReference type="EMBL" id="LK391709">
    <property type="protein sequence ID" value="CDR97022.1"/>
    <property type="molecule type" value="Genomic_DNA"/>
</dbReference>
<dbReference type="RefSeq" id="XP_012769208.1">
    <property type="nucleotide sequence ID" value="XM_012913754.1"/>
</dbReference>
<dbReference type="GeneID" id="24565563"/>
<protein>
    <submittedName>
        <fullName evidence="2">Uncharacterized protein</fullName>
    </submittedName>
</protein>
<evidence type="ECO:0000313" key="2">
    <source>
        <dbReference type="EMBL" id="CDR97022.1"/>
    </source>
</evidence>
<feature type="transmembrane region" description="Helical" evidence="1">
    <location>
        <begin position="127"/>
        <end position="150"/>
    </location>
</feature>
<feature type="transmembrane region" description="Helical" evidence="1">
    <location>
        <begin position="57"/>
        <end position="78"/>
    </location>
</feature>
<dbReference type="OMA" id="WHICHIV"/>
<evidence type="ECO:0000256" key="1">
    <source>
        <dbReference type="SAM" id="Phobius"/>
    </source>
</evidence>
<dbReference type="KEGG" id="bbig:BBBOND_0309250"/>
<name>A0A061DAL3_BABBI</name>
<feature type="transmembrane region" description="Helical" evidence="1">
    <location>
        <begin position="90"/>
        <end position="115"/>
    </location>
</feature>
<keyword evidence="1" id="KW-0812">Transmembrane</keyword>
<gene>
    <name evidence="2" type="ORF">BBBOND_0309250</name>
</gene>
<accession>A0A061DAL3</accession>
<keyword evidence="1" id="KW-1133">Transmembrane helix</keyword>
<dbReference type="Proteomes" id="UP000033188">
    <property type="component" value="Chromosome 3"/>
</dbReference>
<proteinExistence type="predicted"/>